<dbReference type="PROSITE" id="PS00618">
    <property type="entry name" value="RECF_2"/>
    <property type="match status" value="1"/>
</dbReference>
<dbReference type="InterPro" id="IPR042174">
    <property type="entry name" value="RecF_2"/>
</dbReference>
<evidence type="ECO:0000256" key="6">
    <source>
        <dbReference type="ARBA" id="ARBA00022741"/>
    </source>
</evidence>
<evidence type="ECO:0000256" key="3">
    <source>
        <dbReference type="ARBA" id="ARBA00020170"/>
    </source>
</evidence>
<keyword evidence="8 9" id="KW-0238">DNA-binding</keyword>
<protein>
    <recommendedName>
        <fullName evidence="3 9">DNA replication and repair protein RecF</fullName>
    </recommendedName>
</protein>
<evidence type="ECO:0000313" key="12">
    <source>
        <dbReference type="EMBL" id="GLS90400.1"/>
    </source>
</evidence>
<organism evidence="12 13">
    <name type="scientific">Psychromonas marina</name>
    <dbReference type="NCBI Taxonomy" id="88364"/>
    <lineage>
        <taxon>Bacteria</taxon>
        <taxon>Pseudomonadati</taxon>
        <taxon>Pseudomonadota</taxon>
        <taxon>Gammaproteobacteria</taxon>
        <taxon>Alteromonadales</taxon>
        <taxon>Psychromonadaceae</taxon>
        <taxon>Psychromonas</taxon>
    </lineage>
</organism>
<dbReference type="EMBL" id="BSPQ01000004">
    <property type="protein sequence ID" value="GLS90400.1"/>
    <property type="molecule type" value="Genomic_DNA"/>
</dbReference>
<evidence type="ECO:0000256" key="8">
    <source>
        <dbReference type="ARBA" id="ARBA00023125"/>
    </source>
</evidence>
<keyword evidence="9 10" id="KW-0227">DNA damage</keyword>
<dbReference type="RefSeq" id="WP_284203529.1">
    <property type="nucleotide sequence ID" value="NZ_BSPQ01000004.1"/>
</dbReference>
<evidence type="ECO:0000256" key="2">
    <source>
        <dbReference type="ARBA" id="ARBA00008016"/>
    </source>
</evidence>
<evidence type="ECO:0000259" key="11">
    <source>
        <dbReference type="Pfam" id="PF02463"/>
    </source>
</evidence>
<reference evidence="13" key="1">
    <citation type="journal article" date="2019" name="Int. J. Syst. Evol. Microbiol.">
        <title>The Global Catalogue of Microorganisms (GCM) 10K type strain sequencing project: providing services to taxonomists for standard genome sequencing and annotation.</title>
        <authorList>
            <consortium name="The Broad Institute Genomics Platform"/>
            <consortium name="The Broad Institute Genome Sequencing Center for Infectious Disease"/>
            <person name="Wu L."/>
            <person name="Ma J."/>
        </authorList>
    </citation>
    <scope>NUCLEOTIDE SEQUENCE [LARGE SCALE GENOMIC DNA]</scope>
    <source>
        <strain evidence="13">NBRC 103166</strain>
    </source>
</reference>
<dbReference type="NCBIfam" id="TIGR00611">
    <property type="entry name" value="recf"/>
    <property type="match status" value="1"/>
</dbReference>
<comment type="caution">
    <text evidence="12">The sequence shown here is derived from an EMBL/GenBank/DDBJ whole genome shotgun (WGS) entry which is preliminary data.</text>
</comment>
<evidence type="ECO:0000256" key="1">
    <source>
        <dbReference type="ARBA" id="ARBA00004496"/>
    </source>
</evidence>
<sequence>MSLSKLVIHQFRNINSANITFNNNINIIVGANGSGKTSLLEAIYFLGLGRSFRSHLTSRIVQHEHKEFTLFSEITQQDYITPIGLQKSKNGDTILKINGAISKKLANLTQYLPLQLITPESSTLLSGSPKNRRAFLDWGVFYHDPLFYHNWARIKRLLKQRNAALKQCKTYNELQVWDNELCILSNKISTQRSAYFDQLLVLIKSTLNDFLPDFDISCQFFCGWDKNNKSLADYLHDNFLRDSQLGYTTAGPQKADIRFKIAGYPVADVLSRGQLKLFVYALQLAQGLFLNSIDKKQCIFLIDDFSSELDQNKQQILAKHIADSGAQLFITVIEPDNIDRLFTQKNSVFHMEHGQITEQLEN</sequence>
<evidence type="ECO:0000256" key="5">
    <source>
        <dbReference type="ARBA" id="ARBA00022705"/>
    </source>
</evidence>
<evidence type="ECO:0000256" key="7">
    <source>
        <dbReference type="ARBA" id="ARBA00022840"/>
    </source>
</evidence>
<keyword evidence="13" id="KW-1185">Reference proteome</keyword>
<keyword evidence="9 10" id="KW-0234">DNA repair</keyword>
<keyword evidence="4 9" id="KW-0963">Cytoplasm</keyword>
<dbReference type="PROSITE" id="PS00617">
    <property type="entry name" value="RECF_1"/>
    <property type="match status" value="1"/>
</dbReference>
<feature type="binding site" evidence="9">
    <location>
        <begin position="30"/>
        <end position="37"/>
    </location>
    <ligand>
        <name>ATP</name>
        <dbReference type="ChEBI" id="CHEBI:30616"/>
    </ligand>
</feature>
<comment type="function">
    <text evidence="9 10">The RecF protein is involved in DNA metabolism; it is required for DNA replication and normal SOS inducibility. RecF binds preferentially to single-stranded, linear DNA. It also seems to bind ATP.</text>
</comment>
<keyword evidence="9 10" id="KW-0742">SOS response</keyword>
<evidence type="ECO:0000313" key="13">
    <source>
        <dbReference type="Proteomes" id="UP001157353"/>
    </source>
</evidence>
<dbReference type="Proteomes" id="UP001157353">
    <property type="component" value="Unassembled WGS sequence"/>
</dbReference>
<keyword evidence="6 9" id="KW-0547">Nucleotide-binding</keyword>
<feature type="domain" description="RecF/RecN/SMC N-terminal" evidence="11">
    <location>
        <begin position="3"/>
        <end position="353"/>
    </location>
</feature>
<comment type="similarity">
    <text evidence="2 9 10">Belongs to the RecF family.</text>
</comment>
<dbReference type="InterPro" id="IPR001238">
    <property type="entry name" value="DNA-binding_RecF"/>
</dbReference>
<dbReference type="InterPro" id="IPR027417">
    <property type="entry name" value="P-loop_NTPase"/>
</dbReference>
<keyword evidence="7 9" id="KW-0067">ATP-binding</keyword>
<dbReference type="PANTHER" id="PTHR32182:SF0">
    <property type="entry name" value="DNA REPLICATION AND REPAIR PROTEIN RECF"/>
    <property type="match status" value="1"/>
</dbReference>
<dbReference type="Gene3D" id="3.40.50.300">
    <property type="entry name" value="P-loop containing nucleotide triphosphate hydrolases"/>
    <property type="match status" value="1"/>
</dbReference>
<dbReference type="Gene3D" id="1.20.1050.90">
    <property type="entry name" value="RecF/RecN/SMC, N-terminal domain"/>
    <property type="match status" value="1"/>
</dbReference>
<dbReference type="InterPro" id="IPR003395">
    <property type="entry name" value="RecF/RecN/SMC_N"/>
</dbReference>
<accession>A0ABQ6DZ71</accession>
<dbReference type="PANTHER" id="PTHR32182">
    <property type="entry name" value="DNA REPLICATION AND REPAIR PROTEIN RECF"/>
    <property type="match status" value="1"/>
</dbReference>
<evidence type="ECO:0000256" key="4">
    <source>
        <dbReference type="ARBA" id="ARBA00022490"/>
    </source>
</evidence>
<proteinExistence type="inferred from homology"/>
<keyword evidence="5 9" id="KW-0235">DNA replication</keyword>
<evidence type="ECO:0000256" key="10">
    <source>
        <dbReference type="RuleBase" id="RU000578"/>
    </source>
</evidence>
<comment type="subcellular location">
    <subcellularLocation>
        <location evidence="1 9 10">Cytoplasm</location>
    </subcellularLocation>
</comment>
<dbReference type="Pfam" id="PF02463">
    <property type="entry name" value="SMC_N"/>
    <property type="match status" value="1"/>
</dbReference>
<dbReference type="InterPro" id="IPR018078">
    <property type="entry name" value="DNA-binding_RecF_CS"/>
</dbReference>
<dbReference type="HAMAP" id="MF_00365">
    <property type="entry name" value="RecF"/>
    <property type="match status" value="1"/>
</dbReference>
<dbReference type="SUPFAM" id="SSF52540">
    <property type="entry name" value="P-loop containing nucleoside triphosphate hydrolases"/>
    <property type="match status" value="1"/>
</dbReference>
<evidence type="ECO:0000256" key="9">
    <source>
        <dbReference type="HAMAP-Rule" id="MF_00365"/>
    </source>
</evidence>
<name>A0ABQ6DZ71_9GAMM</name>
<gene>
    <name evidence="9 12" type="primary">recF</name>
    <name evidence="12" type="ORF">GCM10007916_14670</name>
</gene>